<dbReference type="InterPro" id="IPR029058">
    <property type="entry name" value="AB_hydrolase_fold"/>
</dbReference>
<dbReference type="Gene3D" id="3.40.50.1820">
    <property type="entry name" value="alpha/beta hydrolase"/>
    <property type="match status" value="1"/>
</dbReference>
<name>A0A8H4IQ65_9PEZI</name>
<gene>
    <name evidence="2" type="ORF">GTA08_BOTSDO09246</name>
</gene>
<reference evidence="2" key="1">
    <citation type="submission" date="2020-04" db="EMBL/GenBank/DDBJ databases">
        <title>Genome Assembly and Annotation of Botryosphaeria dothidea sdau 11-99, a Latent Pathogen of Apple Fruit Ring Rot in China.</title>
        <authorList>
            <person name="Yu C."/>
            <person name="Diao Y."/>
            <person name="Lu Q."/>
            <person name="Zhao J."/>
            <person name="Cui S."/>
            <person name="Peng C."/>
            <person name="He B."/>
            <person name="Liu H."/>
        </authorList>
    </citation>
    <scope>NUCLEOTIDE SEQUENCE [LARGE SCALE GENOMIC DNA]</scope>
    <source>
        <strain evidence="2">Sdau11-99</strain>
    </source>
</reference>
<feature type="domain" description="Dienelactone hydrolase" evidence="1">
    <location>
        <begin position="32"/>
        <end position="244"/>
    </location>
</feature>
<dbReference type="PANTHER" id="PTHR17630">
    <property type="entry name" value="DIENELACTONE HYDROLASE"/>
    <property type="match status" value="1"/>
</dbReference>
<dbReference type="Pfam" id="PF01738">
    <property type="entry name" value="DLH"/>
    <property type="match status" value="1"/>
</dbReference>
<sequence length="247" mass="27437">MASYPPGKCCITGVKHEGTALGKFEDIGGVNSYVTYPEDKSTHTAILFLTDAMGHVGINAQLMADQFAANGYFVVMPDLFHGDPVPFDVNMETFDLKGWVSKHQPRRVSPVVDSVLKEMRGTLGCKRIGSVGYCFGAKYVILNLKGGDLIDAGFVAHPSFVEMHELKAMTRPLSIAAAEDDFIFPTTKRRESEDALIEIKATYQIALYSGTEHGFATRSDLSKRHLRFAKEQAFLQAVQWFDEYIKK</sequence>
<accession>A0A8H4IQ65</accession>
<dbReference type="SUPFAM" id="SSF53474">
    <property type="entry name" value="alpha/beta-Hydrolases"/>
    <property type="match status" value="1"/>
</dbReference>
<dbReference type="GO" id="GO:0016787">
    <property type="term" value="F:hydrolase activity"/>
    <property type="evidence" value="ECO:0007669"/>
    <property type="project" value="InterPro"/>
</dbReference>
<dbReference type="OrthoDB" id="17560at2759"/>
<evidence type="ECO:0000313" key="3">
    <source>
        <dbReference type="Proteomes" id="UP000572817"/>
    </source>
</evidence>
<protein>
    <submittedName>
        <fullName evidence="2">Sec1-like protein</fullName>
    </submittedName>
</protein>
<organism evidence="2 3">
    <name type="scientific">Botryosphaeria dothidea</name>
    <dbReference type="NCBI Taxonomy" id="55169"/>
    <lineage>
        <taxon>Eukaryota</taxon>
        <taxon>Fungi</taxon>
        <taxon>Dikarya</taxon>
        <taxon>Ascomycota</taxon>
        <taxon>Pezizomycotina</taxon>
        <taxon>Dothideomycetes</taxon>
        <taxon>Dothideomycetes incertae sedis</taxon>
        <taxon>Botryosphaeriales</taxon>
        <taxon>Botryosphaeriaceae</taxon>
        <taxon>Botryosphaeria</taxon>
    </lineage>
</organism>
<proteinExistence type="predicted"/>
<dbReference type="Proteomes" id="UP000572817">
    <property type="component" value="Unassembled WGS sequence"/>
</dbReference>
<evidence type="ECO:0000313" key="2">
    <source>
        <dbReference type="EMBL" id="KAF4303258.1"/>
    </source>
</evidence>
<dbReference type="EMBL" id="WWBZ02000062">
    <property type="protein sequence ID" value="KAF4303258.1"/>
    <property type="molecule type" value="Genomic_DNA"/>
</dbReference>
<dbReference type="PANTHER" id="PTHR17630:SF44">
    <property type="entry name" value="PROTEIN AIM2"/>
    <property type="match status" value="1"/>
</dbReference>
<dbReference type="AlphaFoldDB" id="A0A8H4IQ65"/>
<dbReference type="InterPro" id="IPR002925">
    <property type="entry name" value="Dienelactn_hydro"/>
</dbReference>
<evidence type="ECO:0000259" key="1">
    <source>
        <dbReference type="Pfam" id="PF01738"/>
    </source>
</evidence>
<keyword evidence="3" id="KW-1185">Reference proteome</keyword>
<comment type="caution">
    <text evidence="2">The sequence shown here is derived from an EMBL/GenBank/DDBJ whole genome shotgun (WGS) entry which is preliminary data.</text>
</comment>